<dbReference type="AlphaFoldDB" id="A0AAV3Q6C4"/>
<keyword evidence="8" id="KW-0812">Transmembrane</keyword>
<dbReference type="Pfam" id="PF00403">
    <property type="entry name" value="HMA"/>
    <property type="match status" value="1"/>
</dbReference>
<keyword evidence="3" id="KW-0479">Metal-binding</keyword>
<evidence type="ECO:0000256" key="1">
    <source>
        <dbReference type="ARBA" id="ARBA00004170"/>
    </source>
</evidence>
<feature type="transmembrane region" description="Helical" evidence="8">
    <location>
        <begin position="6"/>
        <end position="27"/>
    </location>
</feature>
<evidence type="ECO:0000313" key="11">
    <source>
        <dbReference type="Proteomes" id="UP001454036"/>
    </source>
</evidence>
<evidence type="ECO:0000256" key="5">
    <source>
        <dbReference type="ARBA" id="ARBA00023289"/>
    </source>
</evidence>
<evidence type="ECO:0000256" key="2">
    <source>
        <dbReference type="ARBA" id="ARBA00022481"/>
    </source>
</evidence>
<reference evidence="10 11" key="1">
    <citation type="submission" date="2024-01" db="EMBL/GenBank/DDBJ databases">
        <title>The complete chloroplast genome sequence of Lithospermum erythrorhizon: insights into the phylogenetic relationship among Boraginaceae species and the maternal lineages of purple gromwells.</title>
        <authorList>
            <person name="Okada T."/>
            <person name="Watanabe K."/>
        </authorList>
    </citation>
    <scope>NUCLEOTIDE SEQUENCE [LARGE SCALE GENOMIC DNA]</scope>
</reference>
<evidence type="ECO:0000256" key="8">
    <source>
        <dbReference type="SAM" id="Phobius"/>
    </source>
</evidence>
<evidence type="ECO:0000256" key="7">
    <source>
        <dbReference type="SAM" id="MobiDB-lite"/>
    </source>
</evidence>
<comment type="caution">
    <text evidence="10">The sequence shown here is derived from an EMBL/GenBank/DDBJ whole genome shotgun (WGS) entry which is preliminary data.</text>
</comment>
<evidence type="ECO:0000256" key="6">
    <source>
        <dbReference type="ARBA" id="ARBA00024045"/>
    </source>
</evidence>
<evidence type="ECO:0000259" key="9">
    <source>
        <dbReference type="PROSITE" id="PS50846"/>
    </source>
</evidence>
<evidence type="ECO:0000256" key="3">
    <source>
        <dbReference type="ARBA" id="ARBA00022723"/>
    </source>
</evidence>
<feature type="region of interest" description="Disordered" evidence="7">
    <location>
        <begin position="135"/>
        <end position="162"/>
    </location>
</feature>
<dbReference type="Gene3D" id="3.30.70.100">
    <property type="match status" value="1"/>
</dbReference>
<dbReference type="Proteomes" id="UP001454036">
    <property type="component" value="Unassembled WGS sequence"/>
</dbReference>
<dbReference type="GO" id="GO:0046872">
    <property type="term" value="F:metal ion binding"/>
    <property type="evidence" value="ECO:0007669"/>
    <property type="project" value="UniProtKB-KW"/>
</dbReference>
<evidence type="ECO:0000313" key="10">
    <source>
        <dbReference type="EMBL" id="GAA0157782.1"/>
    </source>
</evidence>
<dbReference type="GO" id="GO:0009626">
    <property type="term" value="P:plant-type hypersensitive response"/>
    <property type="evidence" value="ECO:0007669"/>
    <property type="project" value="UniProtKB-KW"/>
</dbReference>
<keyword evidence="8" id="KW-0472">Membrane</keyword>
<keyword evidence="4" id="KW-0449">Lipoprotein</keyword>
<feature type="domain" description="HMA" evidence="9">
    <location>
        <begin position="66"/>
        <end position="133"/>
    </location>
</feature>
<name>A0AAV3Q6C4_LITER</name>
<dbReference type="InterPro" id="IPR006121">
    <property type="entry name" value="HMA_dom"/>
</dbReference>
<dbReference type="PANTHER" id="PTHR45811">
    <property type="entry name" value="COPPER TRANSPORT PROTEIN FAMILY-RELATED"/>
    <property type="match status" value="1"/>
</dbReference>
<protein>
    <recommendedName>
        <fullName evidence="9">HMA domain-containing protein</fullName>
    </recommendedName>
</protein>
<keyword evidence="5" id="KW-0636">Prenylation</keyword>
<dbReference type="SUPFAM" id="SSF55008">
    <property type="entry name" value="HMA, heavy metal-associated domain"/>
    <property type="match status" value="1"/>
</dbReference>
<accession>A0AAV3Q6C4</accession>
<evidence type="ECO:0000256" key="4">
    <source>
        <dbReference type="ARBA" id="ARBA00023288"/>
    </source>
</evidence>
<keyword evidence="8" id="KW-1133">Transmembrane helix</keyword>
<keyword evidence="2" id="KW-0488">Methylation</keyword>
<comment type="subcellular location">
    <subcellularLocation>
        <location evidence="1">Membrane</location>
        <topology evidence="1">Peripheral membrane protein</topology>
    </subcellularLocation>
</comment>
<comment type="similarity">
    <text evidence="6">Belongs to the HIPP family.</text>
</comment>
<dbReference type="PROSITE" id="PS50846">
    <property type="entry name" value="HMA_2"/>
    <property type="match status" value="1"/>
</dbReference>
<dbReference type="InterPro" id="IPR036163">
    <property type="entry name" value="HMA_dom_sf"/>
</dbReference>
<proteinExistence type="inferred from homology"/>
<dbReference type="InterPro" id="IPR051863">
    <property type="entry name" value="HIPP"/>
</dbReference>
<sequence>MGAQITIVGALLVQYIFISFLPLLSIFNSRFFSYFTLIILHYKSYWSTPSTRLTQIISKHQQEQIMKKVILKLEWRDDKIKQKAMKTVSGLTGVESISMDTNNKKLTVTGEIDPVKVVAKLRKFCYTEILSVGPDKEPEKTKEEEPKKDEGNKEDVKKKDEKPDPIQLMKAYQYYYQQYPHYQYAQPAPAYAYYHHGHKTVDEDPNGCHIC</sequence>
<dbReference type="GO" id="GO:0016020">
    <property type="term" value="C:membrane"/>
    <property type="evidence" value="ECO:0007669"/>
    <property type="project" value="UniProtKB-SubCell"/>
</dbReference>
<gene>
    <name evidence="10" type="ORF">LIER_14972</name>
</gene>
<keyword evidence="11" id="KW-1185">Reference proteome</keyword>
<dbReference type="PANTHER" id="PTHR45811:SF80">
    <property type="entry name" value="COPPER TRANSPORT PROTEIN FAMILY-RELATED"/>
    <property type="match status" value="1"/>
</dbReference>
<dbReference type="EMBL" id="BAABME010003184">
    <property type="protein sequence ID" value="GAA0157782.1"/>
    <property type="molecule type" value="Genomic_DNA"/>
</dbReference>
<organism evidence="10 11">
    <name type="scientific">Lithospermum erythrorhizon</name>
    <name type="common">Purple gromwell</name>
    <name type="synonym">Lithospermum officinale var. erythrorhizon</name>
    <dbReference type="NCBI Taxonomy" id="34254"/>
    <lineage>
        <taxon>Eukaryota</taxon>
        <taxon>Viridiplantae</taxon>
        <taxon>Streptophyta</taxon>
        <taxon>Embryophyta</taxon>
        <taxon>Tracheophyta</taxon>
        <taxon>Spermatophyta</taxon>
        <taxon>Magnoliopsida</taxon>
        <taxon>eudicotyledons</taxon>
        <taxon>Gunneridae</taxon>
        <taxon>Pentapetalae</taxon>
        <taxon>asterids</taxon>
        <taxon>lamiids</taxon>
        <taxon>Boraginales</taxon>
        <taxon>Boraginaceae</taxon>
        <taxon>Boraginoideae</taxon>
        <taxon>Lithospermeae</taxon>
        <taxon>Lithospermum</taxon>
    </lineage>
</organism>